<evidence type="ECO:0000313" key="2">
    <source>
        <dbReference type="EMBL" id="QDU61953.1"/>
    </source>
</evidence>
<dbReference type="EMBL" id="CP036279">
    <property type="protein sequence ID" value="QDU61953.1"/>
    <property type="molecule type" value="Genomic_DNA"/>
</dbReference>
<feature type="compositionally biased region" description="Polar residues" evidence="1">
    <location>
        <begin position="76"/>
        <end position="85"/>
    </location>
</feature>
<dbReference type="RefSeq" id="WP_145258474.1">
    <property type="nucleotide sequence ID" value="NZ_CP036279.1"/>
</dbReference>
<feature type="region of interest" description="Disordered" evidence="1">
    <location>
        <begin position="76"/>
        <end position="114"/>
    </location>
</feature>
<evidence type="ECO:0000313" key="3">
    <source>
        <dbReference type="Proteomes" id="UP000317093"/>
    </source>
</evidence>
<feature type="region of interest" description="Disordered" evidence="1">
    <location>
        <begin position="158"/>
        <end position="219"/>
    </location>
</feature>
<dbReference type="KEGG" id="knv:Pan216_28190"/>
<sequence length="219" mass="24002">MMNPSDLLSKPPAIGEVRQQLTSVREELQSLLNGMPSGDVRQLLEDVLSSIDTNGEPFLAECERLNEANAQEAATAKQQLQSYTEQLKAIQEKATAPKTPSAPSGPAPRDTELAPRLRDELLGYYLPKENAEESVIGVKSWAFESMVGTTFDFKARRDEPAAAPDCETTPPPSVPQVGAVGEAGWNTWLEQSRALEDQVKPPSDSKTEGSEKTDWRDYV</sequence>
<feature type="compositionally biased region" description="Basic and acidic residues" evidence="1">
    <location>
        <begin position="193"/>
        <end position="219"/>
    </location>
</feature>
<organism evidence="2 3">
    <name type="scientific">Kolteria novifilia</name>
    <dbReference type="NCBI Taxonomy" id="2527975"/>
    <lineage>
        <taxon>Bacteria</taxon>
        <taxon>Pseudomonadati</taxon>
        <taxon>Planctomycetota</taxon>
        <taxon>Planctomycetia</taxon>
        <taxon>Kolteriales</taxon>
        <taxon>Kolteriaceae</taxon>
        <taxon>Kolteria</taxon>
    </lineage>
</organism>
<name>A0A518B4P8_9BACT</name>
<dbReference type="AlphaFoldDB" id="A0A518B4P8"/>
<keyword evidence="3" id="KW-1185">Reference proteome</keyword>
<gene>
    <name evidence="2" type="ORF">Pan216_28190</name>
</gene>
<protein>
    <submittedName>
        <fullName evidence="2">Uncharacterized protein</fullName>
    </submittedName>
</protein>
<evidence type="ECO:0000256" key="1">
    <source>
        <dbReference type="SAM" id="MobiDB-lite"/>
    </source>
</evidence>
<proteinExistence type="predicted"/>
<accession>A0A518B4P8</accession>
<reference evidence="2 3" key="1">
    <citation type="submission" date="2019-02" db="EMBL/GenBank/DDBJ databases">
        <title>Deep-cultivation of Planctomycetes and their phenomic and genomic characterization uncovers novel biology.</title>
        <authorList>
            <person name="Wiegand S."/>
            <person name="Jogler M."/>
            <person name="Boedeker C."/>
            <person name="Pinto D."/>
            <person name="Vollmers J."/>
            <person name="Rivas-Marin E."/>
            <person name="Kohn T."/>
            <person name="Peeters S.H."/>
            <person name="Heuer A."/>
            <person name="Rast P."/>
            <person name="Oberbeckmann S."/>
            <person name="Bunk B."/>
            <person name="Jeske O."/>
            <person name="Meyerdierks A."/>
            <person name="Storesund J.E."/>
            <person name="Kallscheuer N."/>
            <person name="Luecker S."/>
            <person name="Lage O.M."/>
            <person name="Pohl T."/>
            <person name="Merkel B.J."/>
            <person name="Hornburger P."/>
            <person name="Mueller R.-W."/>
            <person name="Bruemmer F."/>
            <person name="Labrenz M."/>
            <person name="Spormann A.M."/>
            <person name="Op den Camp H."/>
            <person name="Overmann J."/>
            <person name="Amann R."/>
            <person name="Jetten M.S.M."/>
            <person name="Mascher T."/>
            <person name="Medema M.H."/>
            <person name="Devos D.P."/>
            <person name="Kaster A.-K."/>
            <person name="Ovreas L."/>
            <person name="Rohde M."/>
            <person name="Galperin M.Y."/>
            <person name="Jogler C."/>
        </authorList>
    </citation>
    <scope>NUCLEOTIDE SEQUENCE [LARGE SCALE GENOMIC DNA]</scope>
    <source>
        <strain evidence="2 3">Pan216</strain>
    </source>
</reference>
<dbReference type="Proteomes" id="UP000317093">
    <property type="component" value="Chromosome"/>
</dbReference>